<evidence type="ECO:0000256" key="2">
    <source>
        <dbReference type="SAM" id="MobiDB-lite"/>
    </source>
</evidence>
<proteinExistence type="predicted"/>
<evidence type="ECO:0000259" key="3">
    <source>
        <dbReference type="Pfam" id="PF00248"/>
    </source>
</evidence>
<dbReference type="InterPro" id="IPR036812">
    <property type="entry name" value="NAD(P)_OxRdtase_dom_sf"/>
</dbReference>
<dbReference type="PANTHER" id="PTHR43364:SF4">
    <property type="entry name" value="NAD(P)-LINKED OXIDOREDUCTASE SUPERFAMILY PROTEIN"/>
    <property type="match status" value="1"/>
</dbReference>
<dbReference type="Pfam" id="PF00248">
    <property type="entry name" value="Aldo_ket_red"/>
    <property type="match status" value="1"/>
</dbReference>
<feature type="domain" description="NADP-dependent oxidoreductase" evidence="3">
    <location>
        <begin position="18"/>
        <end position="336"/>
    </location>
</feature>
<dbReference type="STRING" id="441112.SAMN04488094_104208"/>
<gene>
    <name evidence="4" type="ORF">SAMN04488094_104208</name>
</gene>
<reference evidence="4 5" key="1">
    <citation type="submission" date="2016-10" db="EMBL/GenBank/DDBJ databases">
        <authorList>
            <person name="de Groot N.N."/>
        </authorList>
    </citation>
    <scope>NUCLEOTIDE SEQUENCE [LARGE SCALE GENOMIC DNA]</scope>
    <source>
        <strain evidence="4 5">DSM 19548</strain>
    </source>
</reference>
<organism evidence="4 5">
    <name type="scientific">Tropicimonas isoalkanivorans</name>
    <dbReference type="NCBI Taxonomy" id="441112"/>
    <lineage>
        <taxon>Bacteria</taxon>
        <taxon>Pseudomonadati</taxon>
        <taxon>Pseudomonadota</taxon>
        <taxon>Alphaproteobacteria</taxon>
        <taxon>Rhodobacterales</taxon>
        <taxon>Roseobacteraceae</taxon>
        <taxon>Tropicimonas</taxon>
    </lineage>
</organism>
<evidence type="ECO:0000256" key="1">
    <source>
        <dbReference type="ARBA" id="ARBA00023002"/>
    </source>
</evidence>
<keyword evidence="5" id="KW-1185">Reference proteome</keyword>
<dbReference type="CDD" id="cd19080">
    <property type="entry name" value="AKR_AKR9A_9B"/>
    <property type="match status" value="1"/>
</dbReference>
<dbReference type="SUPFAM" id="SSF51430">
    <property type="entry name" value="NAD(P)-linked oxidoreductase"/>
    <property type="match status" value="1"/>
</dbReference>
<name>A0A1I1J1R7_9RHOB</name>
<dbReference type="OrthoDB" id="9803483at2"/>
<feature type="region of interest" description="Disordered" evidence="2">
    <location>
        <begin position="235"/>
        <end position="257"/>
    </location>
</feature>
<keyword evidence="1" id="KW-0560">Oxidoreductase</keyword>
<dbReference type="AlphaFoldDB" id="A0A1I1J1R7"/>
<sequence length="364" mass="39329">MQMTDYRPFGRSGLIVSPLALGTMTFGAGRWGTDEQTARAIFDAYVEAGGNLIDTADVYSGGESERMLGRFLKDSGLRDRLVISTKAGFSRSEGTPMHAGNGAYNIRLGIEGSLKRLGVDRIDLFWVHVWDQLTPAEEVLRTLADAVARGEILYFGFSNAPSWYVAKIATLAASHGLPGPVGLQYAWSLVDRGVELDLMPMAREFGLGMMPWSPLGGGLLTGKYGREKLAAASEGATVPNAADTAEDQPRDRLNGSNPYGGMLFTERNFDIVDTVRDVAAELEVPMVQVALAWVLRQPGMTSLLLGASRPEQLKGNLAALSLEMTDDQRARLDAVSALPSLNPYFIFSLPSEMLHGGMQVARPA</sequence>
<dbReference type="InterPro" id="IPR023210">
    <property type="entry name" value="NADP_OxRdtase_dom"/>
</dbReference>
<dbReference type="Proteomes" id="UP000198728">
    <property type="component" value="Unassembled WGS sequence"/>
</dbReference>
<dbReference type="Gene3D" id="3.20.20.100">
    <property type="entry name" value="NADP-dependent oxidoreductase domain"/>
    <property type="match status" value="1"/>
</dbReference>
<dbReference type="EMBL" id="FOLG01000004">
    <property type="protein sequence ID" value="SFC39400.1"/>
    <property type="molecule type" value="Genomic_DNA"/>
</dbReference>
<protein>
    <submittedName>
        <fullName evidence="4">Predicted oxidoreductase</fullName>
    </submittedName>
</protein>
<evidence type="ECO:0000313" key="4">
    <source>
        <dbReference type="EMBL" id="SFC39400.1"/>
    </source>
</evidence>
<dbReference type="PANTHER" id="PTHR43364">
    <property type="entry name" value="NADH-SPECIFIC METHYLGLYOXAL REDUCTASE-RELATED"/>
    <property type="match status" value="1"/>
</dbReference>
<dbReference type="RefSeq" id="WP_093360525.1">
    <property type="nucleotide sequence ID" value="NZ_FOLG01000004.1"/>
</dbReference>
<evidence type="ECO:0000313" key="5">
    <source>
        <dbReference type="Proteomes" id="UP000198728"/>
    </source>
</evidence>
<accession>A0A1I1J1R7</accession>
<dbReference type="GO" id="GO:0005829">
    <property type="term" value="C:cytosol"/>
    <property type="evidence" value="ECO:0007669"/>
    <property type="project" value="TreeGrafter"/>
</dbReference>
<dbReference type="FunFam" id="3.20.20.100:FF:000004">
    <property type="entry name" value="Oxidoreductase, aldo/keto reductase"/>
    <property type="match status" value="1"/>
</dbReference>
<dbReference type="GO" id="GO:0016491">
    <property type="term" value="F:oxidoreductase activity"/>
    <property type="evidence" value="ECO:0007669"/>
    <property type="project" value="UniProtKB-KW"/>
</dbReference>
<dbReference type="InterPro" id="IPR050523">
    <property type="entry name" value="AKR_Detox_Biosynth"/>
</dbReference>